<keyword evidence="1" id="KW-0812">Transmembrane</keyword>
<dbReference type="AlphaFoldDB" id="A0AAE9GC70"/>
<dbReference type="InterPro" id="IPR016187">
    <property type="entry name" value="CTDL_fold"/>
</dbReference>
<dbReference type="Gene3D" id="3.10.100.10">
    <property type="entry name" value="Mannose-Binding Protein A, subunit A"/>
    <property type="match status" value="1"/>
</dbReference>
<keyword evidence="1" id="KW-0472">Membrane</keyword>
<evidence type="ECO:0000313" key="4">
    <source>
        <dbReference type="Proteomes" id="UP000829829"/>
    </source>
</evidence>
<feature type="transmembrane region" description="Helical" evidence="1">
    <location>
        <begin position="32"/>
        <end position="50"/>
    </location>
</feature>
<gene>
    <name evidence="3" type="ORF">MAL03_04155</name>
</gene>
<dbReference type="InterPro" id="IPR011448">
    <property type="entry name" value="DUF1554"/>
</dbReference>
<reference evidence="3" key="1">
    <citation type="submission" date="2022-02" db="EMBL/GenBank/DDBJ databases">
        <title>The genetically variable rfb locus in Leptospira is a mobile cassette and a molecular signature of serovar identity.</title>
        <authorList>
            <person name="Nieves C."/>
            <person name="Vincent A.T."/>
            <person name="Zarantonelli L."/>
            <person name="Picardeau M."/>
            <person name="Veyrier F.J."/>
            <person name="Buschiazzo A."/>
        </authorList>
    </citation>
    <scope>NUCLEOTIDE SEQUENCE</scope>
    <source>
        <strain evidence="3">IP1512017</strain>
    </source>
</reference>
<dbReference type="Proteomes" id="UP000829829">
    <property type="component" value="Chromosome 1"/>
</dbReference>
<evidence type="ECO:0000259" key="2">
    <source>
        <dbReference type="Pfam" id="PF07588"/>
    </source>
</evidence>
<protein>
    <submittedName>
        <fullName evidence="3">DUF1554 domain-containing protein</fullName>
    </submittedName>
</protein>
<name>A0AAE9GC70_9LEPT</name>
<keyword evidence="1" id="KW-1133">Transmembrane helix</keyword>
<dbReference type="SUPFAM" id="SSF56436">
    <property type="entry name" value="C-type lectin-like"/>
    <property type="match status" value="1"/>
</dbReference>
<dbReference type="InterPro" id="IPR016186">
    <property type="entry name" value="C-type_lectin-like/link_sf"/>
</dbReference>
<evidence type="ECO:0000313" key="3">
    <source>
        <dbReference type="EMBL" id="UOG57366.1"/>
    </source>
</evidence>
<sequence>MIAQKNGFLKKIPSLWNGICIFGNWIRNIQKIIYSFLIMFCFISSCSVPFPDLNPSLLLLPLLNSNNTNNVSDPNLELKYIFVTVTGTTGQLGTVTGADNICTNEKNTNFASLPGKGTDYKALIVSTVAPIRRACNATPNCTNSAENANWVLLSNQDYYKGTVTSPVKVFTTNSAGIVVFPSLSSIDSNAATTWWTGIENDWVSSPDHCANWTDGTVLNNGQFGSGGTISNVSIAAGFTLDCSISRKLVCVRQ</sequence>
<feature type="domain" description="DUF1554" evidence="2">
    <location>
        <begin position="87"/>
        <end position="226"/>
    </location>
</feature>
<dbReference type="Pfam" id="PF07588">
    <property type="entry name" value="DUF1554"/>
    <property type="match status" value="1"/>
</dbReference>
<accession>A0AAE9GC70</accession>
<proteinExistence type="predicted"/>
<dbReference type="EMBL" id="CP091957">
    <property type="protein sequence ID" value="UOG57366.1"/>
    <property type="molecule type" value="Genomic_DNA"/>
</dbReference>
<evidence type="ECO:0000256" key="1">
    <source>
        <dbReference type="SAM" id="Phobius"/>
    </source>
</evidence>
<dbReference type="RefSeq" id="WP_053523223.1">
    <property type="nucleotide sequence ID" value="NZ_CP091928.1"/>
</dbReference>
<organism evidence="3 4">
    <name type="scientific">Leptospira noguchii</name>
    <dbReference type="NCBI Taxonomy" id="28182"/>
    <lineage>
        <taxon>Bacteria</taxon>
        <taxon>Pseudomonadati</taxon>
        <taxon>Spirochaetota</taxon>
        <taxon>Spirochaetia</taxon>
        <taxon>Leptospirales</taxon>
        <taxon>Leptospiraceae</taxon>
        <taxon>Leptospira</taxon>
    </lineage>
</organism>